<comment type="similarity">
    <text evidence="1 4">Belongs to the glycerate kinase type-1 family.</text>
</comment>
<dbReference type="PANTHER" id="PTHR21599">
    <property type="entry name" value="GLYCERATE KINASE"/>
    <property type="match status" value="1"/>
</dbReference>
<sequence>MSRIRDGRYFCFRGEYFNHCLKTGGKKMRRIVIAPDSFKESLSAPEVAAAIAQGIHRVLPEVETVNVPMADGGEGLTATLVAATGGREMTATVTGPLGEPVQASWGILGDGITAVVEMAQASGLPLVPREKRNPLVTTTYGTGELIHQALEAGCRRLIVGIGGSATNDGGAGMARALGVKLLDAEGADIPPGAGGLERLERIDIQGLDPRVKEVEILVACDVDNPLCGPRGASAVYGPQKGATPEMIPRLDAALARLADIVARDLKVEVRELPGAGAAGGLGAGLVAFLGATLRRGIELVIEAVNLDGILAAGADLVITGEGEINRQTAYGKVPAGVAGVAAKYGIPVVALVGSIGEGASAVYDHGIQGFMSIVPRPVPLSYCLENAASLLADAAERLMRLLSINIKK</sequence>
<dbReference type="InterPro" id="IPR004381">
    <property type="entry name" value="Glycerate_kinase"/>
</dbReference>
<evidence type="ECO:0000256" key="1">
    <source>
        <dbReference type="ARBA" id="ARBA00006284"/>
    </source>
</evidence>
<name>A0A0S6UGG3_NEOTH</name>
<keyword evidence="3 4" id="KW-0418">Kinase</keyword>
<dbReference type="PANTHER" id="PTHR21599:SF0">
    <property type="entry name" value="GLYCERATE KINASE"/>
    <property type="match status" value="1"/>
</dbReference>
<dbReference type="InterPro" id="IPR018193">
    <property type="entry name" value="Glyc_kinase_flavodox-like_fold"/>
</dbReference>
<dbReference type="Gene3D" id="3.90.1510.10">
    <property type="entry name" value="Glycerate kinase, domain 2"/>
    <property type="match status" value="1"/>
</dbReference>
<evidence type="ECO:0000256" key="4">
    <source>
        <dbReference type="PIRNR" id="PIRNR006078"/>
    </source>
</evidence>
<dbReference type="GO" id="GO:0031388">
    <property type="term" value="P:organic acid phosphorylation"/>
    <property type="evidence" value="ECO:0007669"/>
    <property type="project" value="UniProtKB-UniRule"/>
</dbReference>
<accession>A0A0S6UGG3</accession>
<dbReference type="EMBL" id="DF238840">
    <property type="protein sequence ID" value="GAF26091.1"/>
    <property type="molecule type" value="Genomic_DNA"/>
</dbReference>
<dbReference type="Pfam" id="PF02595">
    <property type="entry name" value="Gly_kinase"/>
    <property type="match status" value="1"/>
</dbReference>
<evidence type="ECO:0000256" key="3">
    <source>
        <dbReference type="ARBA" id="ARBA00022777"/>
    </source>
</evidence>
<dbReference type="Gene3D" id="3.40.50.10350">
    <property type="entry name" value="Glycerate kinase, domain 1"/>
    <property type="match status" value="1"/>
</dbReference>
<dbReference type="NCBIfam" id="TIGR00045">
    <property type="entry name" value="glycerate kinase"/>
    <property type="match status" value="1"/>
</dbReference>
<dbReference type="InterPro" id="IPR036129">
    <property type="entry name" value="Glycerate_kinase_sf"/>
</dbReference>
<organism evidence="5">
    <name type="scientific">Moorella thermoacetica Y72</name>
    <dbReference type="NCBI Taxonomy" id="1325331"/>
    <lineage>
        <taxon>Bacteria</taxon>
        <taxon>Bacillati</taxon>
        <taxon>Bacillota</taxon>
        <taxon>Clostridia</taxon>
        <taxon>Neomoorellales</taxon>
        <taxon>Neomoorellaceae</taxon>
        <taxon>Neomoorella</taxon>
    </lineage>
</organism>
<reference evidence="5" key="1">
    <citation type="journal article" date="2014" name="Gene">
        <title>Genome-guided analysis of transformation efficiency and carbon dioxide assimilation by Moorella thermoacetica Y72.</title>
        <authorList>
            <person name="Tsukahara K."/>
            <person name="Kita A."/>
            <person name="Nakashimada Y."/>
            <person name="Hoshino T."/>
            <person name="Murakami K."/>
        </authorList>
    </citation>
    <scope>NUCLEOTIDE SEQUENCE [LARGE SCALE GENOMIC DNA]</scope>
    <source>
        <strain evidence="5">Y72</strain>
    </source>
</reference>
<dbReference type="GO" id="GO:0008887">
    <property type="term" value="F:glycerate kinase activity"/>
    <property type="evidence" value="ECO:0007669"/>
    <property type="project" value="UniProtKB-UniRule"/>
</dbReference>
<dbReference type="Proteomes" id="UP000063718">
    <property type="component" value="Unassembled WGS sequence"/>
</dbReference>
<proteinExistence type="inferred from homology"/>
<protein>
    <submittedName>
        <fullName evidence="5">Glycerate kinase</fullName>
    </submittedName>
</protein>
<dbReference type="InterPro" id="IPR018197">
    <property type="entry name" value="Glycerate_kinase_RE-like"/>
</dbReference>
<gene>
    <name evidence="5" type="ORF">MTY_1429</name>
</gene>
<keyword evidence="2 4" id="KW-0808">Transferase</keyword>
<dbReference type="PIRSF" id="PIRSF006078">
    <property type="entry name" value="GlxK"/>
    <property type="match status" value="1"/>
</dbReference>
<dbReference type="SUPFAM" id="SSF110738">
    <property type="entry name" value="Glycerate kinase I"/>
    <property type="match status" value="1"/>
</dbReference>
<evidence type="ECO:0000313" key="5">
    <source>
        <dbReference type="EMBL" id="GAF26091.1"/>
    </source>
</evidence>
<evidence type="ECO:0000256" key="2">
    <source>
        <dbReference type="ARBA" id="ARBA00022679"/>
    </source>
</evidence>
<dbReference type="AlphaFoldDB" id="A0A0S6UGG3"/>